<evidence type="ECO:0000313" key="1">
    <source>
        <dbReference type="EMBL" id="KAL3887441.1"/>
    </source>
</evidence>
<sequence length="78" mass="8968">RPLTVVSFYYNKFIEDGIEFHFKPGFNGGRSQTFVIEYCSETSLIWTNTSITDLNEDQTQYRLPNGTYFATVKKPSTG</sequence>
<comment type="caution">
    <text evidence="1">The sequence shown here is derived from an EMBL/GenBank/DDBJ whole genome shotgun (WGS) entry which is preliminary data.</text>
</comment>
<protein>
    <submittedName>
        <fullName evidence="1">Uncharacterized protein</fullName>
    </submittedName>
</protein>
<dbReference type="AlphaFoldDB" id="A0ABD3XP92"/>
<organism evidence="1 2">
    <name type="scientific">Sinanodonta woodiana</name>
    <name type="common">Chinese pond mussel</name>
    <name type="synonym">Anodonta woodiana</name>
    <dbReference type="NCBI Taxonomy" id="1069815"/>
    <lineage>
        <taxon>Eukaryota</taxon>
        <taxon>Metazoa</taxon>
        <taxon>Spiralia</taxon>
        <taxon>Lophotrochozoa</taxon>
        <taxon>Mollusca</taxon>
        <taxon>Bivalvia</taxon>
        <taxon>Autobranchia</taxon>
        <taxon>Heteroconchia</taxon>
        <taxon>Palaeoheterodonta</taxon>
        <taxon>Unionida</taxon>
        <taxon>Unionoidea</taxon>
        <taxon>Unionidae</taxon>
        <taxon>Unioninae</taxon>
        <taxon>Sinanodonta</taxon>
    </lineage>
</organism>
<proteinExistence type="predicted"/>
<dbReference type="EMBL" id="JBJQND010000002">
    <property type="protein sequence ID" value="KAL3887441.1"/>
    <property type="molecule type" value="Genomic_DNA"/>
</dbReference>
<reference evidence="1 2" key="1">
    <citation type="submission" date="2024-11" db="EMBL/GenBank/DDBJ databases">
        <title>Chromosome-level genome assembly of the freshwater bivalve Anodonta woodiana.</title>
        <authorList>
            <person name="Chen X."/>
        </authorList>
    </citation>
    <scope>NUCLEOTIDE SEQUENCE [LARGE SCALE GENOMIC DNA]</scope>
    <source>
        <strain evidence="1">MN2024</strain>
        <tissue evidence="1">Gills</tissue>
    </source>
</reference>
<gene>
    <name evidence="1" type="ORF">ACJMK2_027383</name>
</gene>
<feature type="non-terminal residue" evidence="1">
    <location>
        <position position="78"/>
    </location>
</feature>
<feature type="non-terminal residue" evidence="1">
    <location>
        <position position="1"/>
    </location>
</feature>
<name>A0ABD3XP92_SINWO</name>
<accession>A0ABD3XP92</accession>
<evidence type="ECO:0000313" key="2">
    <source>
        <dbReference type="Proteomes" id="UP001634394"/>
    </source>
</evidence>
<dbReference type="Proteomes" id="UP001634394">
    <property type="component" value="Unassembled WGS sequence"/>
</dbReference>
<keyword evidence="2" id="KW-1185">Reference proteome</keyword>